<dbReference type="Pfam" id="PF13799">
    <property type="entry name" value="DUF4183"/>
    <property type="match status" value="1"/>
</dbReference>
<evidence type="ECO:0000259" key="1">
    <source>
        <dbReference type="Pfam" id="PF13799"/>
    </source>
</evidence>
<accession>A0A366JG61</accession>
<dbReference type="EMBL" id="QNSF01000037">
    <property type="protein sequence ID" value="RBP85966.1"/>
    <property type="molecule type" value="Genomic_DNA"/>
</dbReference>
<dbReference type="RefSeq" id="WP_243856288.1">
    <property type="nucleotide sequence ID" value="NZ_QNSF01000037.1"/>
</dbReference>
<organism evidence="2 3">
    <name type="scientific">Cytobacillus firmus</name>
    <name type="common">Bacillus firmus</name>
    <dbReference type="NCBI Taxonomy" id="1399"/>
    <lineage>
        <taxon>Bacteria</taxon>
        <taxon>Bacillati</taxon>
        <taxon>Bacillota</taxon>
        <taxon>Bacilli</taxon>
        <taxon>Bacillales</taxon>
        <taxon>Bacillaceae</taxon>
        <taxon>Cytobacillus</taxon>
    </lineage>
</organism>
<proteinExistence type="predicted"/>
<dbReference type="Proteomes" id="UP000252731">
    <property type="component" value="Unassembled WGS sequence"/>
</dbReference>
<protein>
    <submittedName>
        <fullName evidence="2">Uncharacterized protein DUF4183</fullName>
    </submittedName>
</protein>
<comment type="caution">
    <text evidence="2">The sequence shown here is derived from an EMBL/GenBank/DDBJ whole genome shotgun (WGS) entry which is preliminary data.</text>
</comment>
<gene>
    <name evidence="2" type="ORF">DFO70_13710</name>
</gene>
<keyword evidence="3" id="KW-1185">Reference proteome</keyword>
<dbReference type="InterPro" id="IPR025237">
    <property type="entry name" value="DUF4183"/>
</dbReference>
<sequence>MNIYSSNFTNIRKKKYNNLSNINNVCTPLSFPKGCPVIYPGENHQPITPKILKVENLQYVTYSNGKKRIYTNSDRVVGYSTSDILNPNNFSYVNLYINAMMQPTPLYQVKKGLLVLKSIDIPPEGTPIILQFIKIYGL</sequence>
<feature type="domain" description="DUF4183" evidence="1">
    <location>
        <begin position="62"/>
        <end position="132"/>
    </location>
</feature>
<dbReference type="AlphaFoldDB" id="A0A366JG61"/>
<evidence type="ECO:0000313" key="2">
    <source>
        <dbReference type="EMBL" id="RBP85966.1"/>
    </source>
</evidence>
<evidence type="ECO:0000313" key="3">
    <source>
        <dbReference type="Proteomes" id="UP000252731"/>
    </source>
</evidence>
<name>A0A366JG61_CYTFI</name>
<reference evidence="2 3" key="1">
    <citation type="submission" date="2018-06" db="EMBL/GenBank/DDBJ databases">
        <title>Freshwater and sediment microbial communities from various areas in North America, analyzing microbe dynamics in response to fracking.</title>
        <authorList>
            <person name="Lamendella R."/>
        </authorList>
    </citation>
    <scope>NUCLEOTIDE SEQUENCE [LARGE SCALE GENOMIC DNA]</scope>
    <source>
        <strain evidence="2 3">14_TX</strain>
    </source>
</reference>